<feature type="transmembrane region" description="Helical" evidence="8">
    <location>
        <begin position="411"/>
        <end position="432"/>
    </location>
</feature>
<feature type="transmembrane region" description="Helical" evidence="8">
    <location>
        <begin position="227"/>
        <end position="247"/>
    </location>
</feature>
<sequence>MHKHLFSLPARMISVSFFVVILTGTLLLMLPISNKDGVVTSFVDALYTATSATCVTGLIVYDTYAHWTIFGQCVILALIQIGGLGLVTLTSFFNIVIGKKMGLRSMHLAQESVSSLGQTDIAKLIKTVIMTALIVELAGAALLATSFIPKYGAEGIFISIFLSVSAFCNAGFDILGREGEFCSLMNYNGNPVVMYTIMLLIIIGGIGFIVIHDVLEYRKTKKLTLHTRVVLIVTGILIVAGTLVFALSEWNNPSTIGSLPGIGQKFTASLFQSVSCRTAGFNSIDLAAMHDDTKVFSSILMFFGAAPGSTGGGIKITTLAVIFMTVVCVAKGYEDTIIMHRKVDKNAVYKSLAVLVLAMLVVTATTAGIIITMSQEYNVSGVDAFFEAVSGFATVGLSVGISQTAPVICRFLLIFSMFVGRVGPVAFVLSMAMRPPGSRKEIIPEGKIMIG</sequence>
<keyword evidence="3" id="KW-1003">Cell membrane</keyword>
<gene>
    <name evidence="9" type="ORF">H8705_07075</name>
</gene>
<feature type="transmembrane region" description="Helical" evidence="8">
    <location>
        <begin position="351"/>
        <end position="371"/>
    </location>
</feature>
<keyword evidence="7 8" id="KW-0472">Membrane</keyword>
<dbReference type="EMBL" id="JACRTD010000004">
    <property type="protein sequence ID" value="MBC8585343.1"/>
    <property type="molecule type" value="Genomic_DNA"/>
</dbReference>
<dbReference type="InterPro" id="IPR003445">
    <property type="entry name" value="Cat_transpt"/>
</dbReference>
<evidence type="ECO:0000313" key="10">
    <source>
        <dbReference type="Proteomes" id="UP000623678"/>
    </source>
</evidence>
<evidence type="ECO:0000256" key="4">
    <source>
        <dbReference type="ARBA" id="ARBA00022692"/>
    </source>
</evidence>
<dbReference type="PANTHER" id="PTHR32024">
    <property type="entry name" value="TRK SYSTEM POTASSIUM UPTAKE PROTEIN TRKG-RELATED"/>
    <property type="match status" value="1"/>
</dbReference>
<feature type="transmembrane region" description="Helical" evidence="8">
    <location>
        <begin position="73"/>
        <end position="97"/>
    </location>
</feature>
<reference evidence="9" key="1">
    <citation type="submission" date="2020-08" db="EMBL/GenBank/DDBJ databases">
        <title>Genome public.</title>
        <authorList>
            <person name="Liu C."/>
            <person name="Sun Q."/>
        </authorList>
    </citation>
    <scope>NUCLEOTIDE SEQUENCE</scope>
    <source>
        <strain evidence="9">NSJ-64</strain>
    </source>
</reference>
<evidence type="ECO:0000256" key="3">
    <source>
        <dbReference type="ARBA" id="ARBA00022475"/>
    </source>
</evidence>
<dbReference type="GO" id="GO:0008324">
    <property type="term" value="F:monoatomic cation transmembrane transporter activity"/>
    <property type="evidence" value="ECO:0007669"/>
    <property type="project" value="InterPro"/>
</dbReference>
<evidence type="ECO:0000256" key="8">
    <source>
        <dbReference type="SAM" id="Phobius"/>
    </source>
</evidence>
<keyword evidence="2" id="KW-0813">Transport</keyword>
<feature type="transmembrane region" description="Helical" evidence="8">
    <location>
        <begin position="312"/>
        <end position="330"/>
    </location>
</feature>
<protein>
    <submittedName>
        <fullName evidence="9">Uncharacterized protein</fullName>
    </submittedName>
</protein>
<evidence type="ECO:0000313" key="9">
    <source>
        <dbReference type="EMBL" id="MBC8585343.1"/>
    </source>
</evidence>
<keyword evidence="4 8" id="KW-0812">Transmembrane</keyword>
<name>A0A926II59_9FIRM</name>
<comment type="caution">
    <text evidence="9">The sequence shown here is derived from an EMBL/GenBank/DDBJ whole genome shotgun (WGS) entry which is preliminary data.</text>
</comment>
<keyword evidence="6" id="KW-0406">Ion transport</keyword>
<feature type="transmembrane region" description="Helical" evidence="8">
    <location>
        <begin position="151"/>
        <end position="172"/>
    </location>
</feature>
<feature type="transmembrane region" description="Helical" evidence="8">
    <location>
        <begin position="12"/>
        <end position="32"/>
    </location>
</feature>
<dbReference type="GO" id="GO:0005886">
    <property type="term" value="C:plasma membrane"/>
    <property type="evidence" value="ECO:0007669"/>
    <property type="project" value="UniProtKB-SubCell"/>
</dbReference>
<evidence type="ECO:0000256" key="7">
    <source>
        <dbReference type="ARBA" id="ARBA00023136"/>
    </source>
</evidence>
<evidence type="ECO:0000256" key="5">
    <source>
        <dbReference type="ARBA" id="ARBA00022989"/>
    </source>
</evidence>
<proteinExistence type="predicted"/>
<dbReference type="GO" id="GO:0030001">
    <property type="term" value="P:metal ion transport"/>
    <property type="evidence" value="ECO:0007669"/>
    <property type="project" value="UniProtKB-ARBA"/>
</dbReference>
<dbReference type="Pfam" id="PF02386">
    <property type="entry name" value="TrkH"/>
    <property type="match status" value="1"/>
</dbReference>
<organism evidence="9 10">
    <name type="scientific">Youxingia wuxianensis</name>
    <dbReference type="NCBI Taxonomy" id="2763678"/>
    <lineage>
        <taxon>Bacteria</taxon>
        <taxon>Bacillati</taxon>
        <taxon>Bacillota</taxon>
        <taxon>Clostridia</taxon>
        <taxon>Eubacteriales</taxon>
        <taxon>Oscillospiraceae</taxon>
        <taxon>Youxingia</taxon>
    </lineage>
</organism>
<evidence type="ECO:0000256" key="2">
    <source>
        <dbReference type="ARBA" id="ARBA00022448"/>
    </source>
</evidence>
<evidence type="ECO:0000256" key="1">
    <source>
        <dbReference type="ARBA" id="ARBA00004651"/>
    </source>
</evidence>
<dbReference type="Proteomes" id="UP000623678">
    <property type="component" value="Unassembled WGS sequence"/>
</dbReference>
<feature type="transmembrane region" description="Helical" evidence="8">
    <location>
        <begin position="192"/>
        <end position="215"/>
    </location>
</feature>
<comment type="subcellular location">
    <subcellularLocation>
        <location evidence="1">Cell membrane</location>
        <topology evidence="1">Multi-pass membrane protein</topology>
    </subcellularLocation>
</comment>
<keyword evidence="10" id="KW-1185">Reference proteome</keyword>
<dbReference type="AlphaFoldDB" id="A0A926II59"/>
<evidence type="ECO:0000256" key="6">
    <source>
        <dbReference type="ARBA" id="ARBA00023065"/>
    </source>
</evidence>
<feature type="transmembrane region" description="Helical" evidence="8">
    <location>
        <begin position="124"/>
        <end position="144"/>
    </location>
</feature>
<dbReference type="PANTHER" id="PTHR32024:SF1">
    <property type="entry name" value="KTR SYSTEM POTASSIUM UPTAKE PROTEIN B"/>
    <property type="match status" value="1"/>
</dbReference>
<accession>A0A926II59</accession>
<keyword evidence="5 8" id="KW-1133">Transmembrane helix</keyword>
<feature type="transmembrane region" description="Helical" evidence="8">
    <location>
        <begin position="38"/>
        <end position="61"/>
    </location>
</feature>